<evidence type="ECO:0000256" key="2">
    <source>
        <dbReference type="ARBA" id="ARBA00012438"/>
    </source>
</evidence>
<dbReference type="SMART" id="SM00387">
    <property type="entry name" value="HATPase_c"/>
    <property type="match status" value="1"/>
</dbReference>
<evidence type="ECO:0000256" key="10">
    <source>
        <dbReference type="PROSITE-ProRule" id="PRU00169"/>
    </source>
</evidence>
<proteinExistence type="predicted"/>
<dbReference type="Gene3D" id="3.30.450.40">
    <property type="match status" value="1"/>
</dbReference>
<reference evidence="14" key="1">
    <citation type="submission" date="2023-04" db="EMBL/GenBank/DDBJ databases">
        <title>Ambrosiozyma monospora NBRC 1965.</title>
        <authorList>
            <person name="Ichikawa N."/>
            <person name="Sato H."/>
            <person name="Tonouchi N."/>
        </authorList>
    </citation>
    <scope>NUCLEOTIDE SEQUENCE</scope>
    <source>
        <strain evidence="14">NBRC 1965</strain>
    </source>
</reference>
<dbReference type="EMBL" id="BSXU01000549">
    <property type="protein sequence ID" value="GMG21086.1"/>
    <property type="molecule type" value="Genomic_DNA"/>
</dbReference>
<gene>
    <name evidence="14" type="ORF">Amon01_000171700</name>
</gene>
<dbReference type="InterPro" id="IPR011006">
    <property type="entry name" value="CheY-like_superfamily"/>
</dbReference>
<dbReference type="SUPFAM" id="SSF55874">
    <property type="entry name" value="ATPase domain of HSP90 chaperone/DNA topoisomerase II/histidine kinase"/>
    <property type="match status" value="1"/>
</dbReference>
<protein>
    <recommendedName>
        <fullName evidence="2">histidine kinase</fullName>
        <ecNumber evidence="2">2.7.13.3</ecNumber>
    </recommendedName>
</protein>
<dbReference type="CDD" id="cd16922">
    <property type="entry name" value="HATPase_EvgS-ArcB-TorS-like"/>
    <property type="match status" value="1"/>
</dbReference>
<evidence type="ECO:0000313" key="15">
    <source>
        <dbReference type="Proteomes" id="UP001165063"/>
    </source>
</evidence>
<evidence type="ECO:0000256" key="11">
    <source>
        <dbReference type="SAM" id="MobiDB-lite"/>
    </source>
</evidence>
<evidence type="ECO:0000259" key="13">
    <source>
        <dbReference type="PROSITE" id="PS50110"/>
    </source>
</evidence>
<dbReference type="SUPFAM" id="SSF55781">
    <property type="entry name" value="GAF domain-like"/>
    <property type="match status" value="1"/>
</dbReference>
<dbReference type="GO" id="GO:0036180">
    <property type="term" value="P:filamentous growth of a population of unicellular organisms in response to biotic stimulus"/>
    <property type="evidence" value="ECO:0007669"/>
    <property type="project" value="UniProtKB-ARBA"/>
</dbReference>
<dbReference type="InterPro" id="IPR001789">
    <property type="entry name" value="Sig_transdc_resp-reg_receiver"/>
</dbReference>
<feature type="domain" description="Histidine kinase" evidence="12">
    <location>
        <begin position="1406"/>
        <end position="1625"/>
    </location>
</feature>
<dbReference type="Gene3D" id="1.10.287.130">
    <property type="match status" value="1"/>
</dbReference>
<feature type="compositionally biased region" description="Basic residues" evidence="11">
    <location>
        <begin position="1179"/>
        <end position="1189"/>
    </location>
</feature>
<dbReference type="PANTHER" id="PTHR45339:SF1">
    <property type="entry name" value="HYBRID SIGNAL TRANSDUCTION HISTIDINE KINASE J"/>
    <property type="match status" value="1"/>
</dbReference>
<evidence type="ECO:0000256" key="6">
    <source>
        <dbReference type="ARBA" id="ARBA00022777"/>
    </source>
</evidence>
<dbReference type="FunFam" id="1.10.287.130:FF:000002">
    <property type="entry name" value="Two-component osmosensing histidine kinase"/>
    <property type="match status" value="1"/>
</dbReference>
<dbReference type="Pfam" id="PF00072">
    <property type="entry name" value="Response_reg"/>
    <property type="match status" value="1"/>
</dbReference>
<keyword evidence="8" id="KW-0902">Two-component regulatory system</keyword>
<dbReference type="PROSITE" id="PS50110">
    <property type="entry name" value="RESPONSE_REGULATORY"/>
    <property type="match status" value="1"/>
</dbReference>
<evidence type="ECO:0000256" key="3">
    <source>
        <dbReference type="ARBA" id="ARBA00022553"/>
    </source>
</evidence>
<keyword evidence="5" id="KW-0547">Nucleotide-binding</keyword>
<dbReference type="PROSITE" id="PS50109">
    <property type="entry name" value="HIS_KIN"/>
    <property type="match status" value="1"/>
</dbReference>
<evidence type="ECO:0000259" key="12">
    <source>
        <dbReference type="PROSITE" id="PS50109"/>
    </source>
</evidence>
<dbReference type="SUPFAM" id="SSF52540">
    <property type="entry name" value="P-loop containing nucleoside triphosphate hydrolases"/>
    <property type="match status" value="1"/>
</dbReference>
<dbReference type="Gene3D" id="3.30.565.10">
    <property type="entry name" value="Histidine kinase-like ATPase, C-terminal domain"/>
    <property type="match status" value="1"/>
</dbReference>
<dbReference type="CDD" id="cd00082">
    <property type="entry name" value="HisKA"/>
    <property type="match status" value="1"/>
</dbReference>
<sequence length="1903" mass="215727">MFGRSKIMKQLDSKLNTKSNSIKSIVLKGPPGSGKSRIIREFQASAIKRRFLFAKWNAHSYKQVGSIFEGFELIISQIIQQILAGNKHELANWRTTMYSFVKADMSILFPHIPELRTLLGSKYSYIKSKKIHSSSVHADVTKKYMINKLLELFSKHGLVLALDDLQWISESENKMWSDFYSFMKQEQANENESVGGFQLLILSTYEENSITNLGSRRIPFDHCISKDCQHEIIPVDNLDFDDVLKITNYALQVKEASRMEYVLKTGDLYINTTSSTVEIDPKLEEFKEKLANYVYSTTGGNPMQIKQVFQTIIYRGINNDHALMAHRVAKDKVLYIQDHFDDLNVYPATVTDRFTTICEQYLDKSQIEILKYAACICQGESFSFRDLICSSGYDQDLVFSTVSTCMAIEILIPSSVTYKFPVHLLNDPHCALSNLTDSEKDVLFNFTLFQFNHNIYRNCLLELMDHKDELREFHRLSGLRLYHREHKNKQIDEIPIHECYKIALHFVISWQVARESDWGAYSSIMTRTGWHAYASFAFNLSLEYFQIAAKLATTQEDKKMFDLLIIRINYALMNHTQCLELVDKALAKYTTKIDCAKFLAVKAKSLFGLNRLDEGLDCCFEALEQLDKHVPSKPEDEPNLYAALQNELIPNIPSSVTEILKLPDLPPCEDQRVLLIHEIFTSMVLPLLLSKRRLLLKYLSFDMVLLMLKFGASIYCATPLILVASYEMYCPSKNLRKSIAYCNYAFSLLHDMSLETSEQLGMAYRLYCFKIGSLVEPLETISRADDIYSVSSLELKRDALIIRFMSLRNSFSWWFSSGLNINQMMKKFKNFFAFLFSEDDDAATIKAGEIAYDYVMKSLNTLSGEDDVHEFINETENALFSIPEISAIGGTVDLSLDKAFFCVLLKKYTVVYKLLNDHVLPFLESTGGSIQTFWANFYLGLSLIKCPDKLPDQQEKLTVVLSDLKSLVSVNPSLCEPKYLYLLALSSIREGDSQIDTLDLFEAAAESALRYGSTFDSAFISEECGYWLKANSKSNSRSQKYFTEALKYYEIWGCRFKAEQMKEMLGSFTLISYSQLATNNNNSPNSPRGSFEKLSDDSRSVSSSVITPTAGGSSFIGSTPVFSRAFKSLGVSVSSPHTPNTPKPTSPLISNHLKPFSFTGESDSYSVPDSGEAASTVASHHHHHHHHNHLVSEEVEAEVEAEVEIEEEQQNLTMKRSACLSELNDRNSIVKELLEGSLELLQGQYGCIVLLDDSDIPFVEAVGTPSDGVELLQHEMLRFRGDICPISLICDCIKDSTYINRESDSVLFDDRYPKNDYYFESNSTHAVVCIPLKTHFKTIGALYIENQNCKDSKDKILFTKRKVELVSHICFQGIVSLEKTKMYSQLLMAKKAAEEATSEKASFLANMSHEIRTPFNSLLSCAIFLLDTKLSEVQKSYVETIRNSAMDTLNIIDGILAFTKIEHGSISLDYSPFSLTECIESAIQMATEQASTKGLEIVYMDYCNSTDVYGDVNRIRQILVNIIGNAVKFTQKGYVLIETSCSQVGNDRYEFKISVKDTGIGIPIDFHRVFRLFSQVDASSRREYGGSGLGLALSKKLAEIIGGDITYDSVEGKGSNFYFTFTSKGKSSTLPLSTAVFRSKKALIVVDKKLTSQSLKMELERYGFVVETAILVDKTLSGRSADYVFVDFRLVRDFKTVDSLKSAMPKKSHIVLLSAFGDWINEDITGDDEIPILLLPFQRRRLLNTLNSFDPSHVSLQEKEDEHENVSLLGKRYPLSILVAEDNLVNAKVALLHLKRMGYENVDHAKDGSEVLEKFQTTKKYDLVLMDLQMPKMDGFETTIELKKLYGENVNIVAMSANVYMEERERCHRIGMSGFISKPVVPENVKLELIRAYEDKQKQLSQN</sequence>
<dbReference type="SUPFAM" id="SSF47384">
    <property type="entry name" value="Homodimeric domain of signal transducing histidine kinase"/>
    <property type="match status" value="1"/>
</dbReference>
<dbReference type="InterPro" id="IPR036890">
    <property type="entry name" value="HATPase_C_sf"/>
</dbReference>
<dbReference type="InterPro" id="IPR027417">
    <property type="entry name" value="P-loop_NTPase"/>
</dbReference>
<dbReference type="SMART" id="SM00448">
    <property type="entry name" value="REC"/>
    <property type="match status" value="1"/>
</dbReference>
<dbReference type="PRINTS" id="PR00344">
    <property type="entry name" value="BCTRLSENSOR"/>
</dbReference>
<dbReference type="InterPro" id="IPR003594">
    <property type="entry name" value="HATPase_dom"/>
</dbReference>
<dbReference type="Pfam" id="PF13191">
    <property type="entry name" value="AAA_16"/>
    <property type="match status" value="1"/>
</dbReference>
<feature type="domain" description="Response regulatory" evidence="13">
    <location>
        <begin position="1776"/>
        <end position="1893"/>
    </location>
</feature>
<comment type="catalytic activity">
    <reaction evidence="1">
        <text>ATP + protein L-histidine = ADP + protein N-phospho-L-histidine.</text>
        <dbReference type="EC" id="2.7.13.3"/>
    </reaction>
</comment>
<dbReference type="GO" id="GO:0071555">
    <property type="term" value="P:cell wall organization"/>
    <property type="evidence" value="ECO:0007669"/>
    <property type="project" value="UniProtKB-KW"/>
</dbReference>
<dbReference type="GO" id="GO:0005524">
    <property type="term" value="F:ATP binding"/>
    <property type="evidence" value="ECO:0007669"/>
    <property type="project" value="UniProtKB-KW"/>
</dbReference>
<evidence type="ECO:0000256" key="8">
    <source>
        <dbReference type="ARBA" id="ARBA00023012"/>
    </source>
</evidence>
<dbReference type="Proteomes" id="UP001165063">
    <property type="component" value="Unassembled WGS sequence"/>
</dbReference>
<dbReference type="InterPro" id="IPR003661">
    <property type="entry name" value="HisK_dim/P_dom"/>
</dbReference>
<dbReference type="GO" id="GO:1900445">
    <property type="term" value="P:positive regulation of filamentous growth of a population of unicellular organisms in response to biotic stimulus"/>
    <property type="evidence" value="ECO:0007669"/>
    <property type="project" value="UniProtKB-ARBA"/>
</dbReference>
<dbReference type="SUPFAM" id="SSF52172">
    <property type="entry name" value="CheY-like"/>
    <property type="match status" value="1"/>
</dbReference>
<dbReference type="GO" id="GO:0097308">
    <property type="term" value="P:cellular response to farnesol"/>
    <property type="evidence" value="ECO:0007669"/>
    <property type="project" value="UniProtKB-ARBA"/>
</dbReference>
<evidence type="ECO:0000256" key="5">
    <source>
        <dbReference type="ARBA" id="ARBA00022741"/>
    </source>
</evidence>
<comment type="caution">
    <text evidence="14">The sequence shown here is derived from an EMBL/GenBank/DDBJ whole genome shotgun (WGS) entry which is preliminary data.</text>
</comment>
<dbReference type="FunFam" id="3.30.565.10:FF:000010">
    <property type="entry name" value="Sensor histidine kinase RcsC"/>
    <property type="match status" value="1"/>
</dbReference>
<dbReference type="EC" id="2.7.13.3" evidence="2"/>
<dbReference type="InterPro" id="IPR029016">
    <property type="entry name" value="GAF-like_dom_sf"/>
</dbReference>
<name>A0A9W7DDH0_AMBMO</name>
<dbReference type="Pfam" id="PF00512">
    <property type="entry name" value="HisKA"/>
    <property type="match status" value="1"/>
</dbReference>
<feature type="modified residue" description="4-aspartylphosphate" evidence="10">
    <location>
        <position position="1827"/>
    </location>
</feature>
<evidence type="ECO:0000313" key="14">
    <source>
        <dbReference type="EMBL" id="GMG21086.1"/>
    </source>
</evidence>
<keyword evidence="9" id="KW-0961">Cell wall biogenesis/degradation</keyword>
<dbReference type="PANTHER" id="PTHR45339">
    <property type="entry name" value="HYBRID SIGNAL TRANSDUCTION HISTIDINE KINASE J"/>
    <property type="match status" value="1"/>
</dbReference>
<dbReference type="CDD" id="cd17546">
    <property type="entry name" value="REC_hyHK_CKI1_RcsC-like"/>
    <property type="match status" value="1"/>
</dbReference>
<evidence type="ECO:0000256" key="9">
    <source>
        <dbReference type="ARBA" id="ARBA00023316"/>
    </source>
</evidence>
<evidence type="ECO:0000256" key="7">
    <source>
        <dbReference type="ARBA" id="ARBA00022840"/>
    </source>
</evidence>
<keyword evidence="6" id="KW-0418">Kinase</keyword>
<dbReference type="Pfam" id="PF02518">
    <property type="entry name" value="HATPase_c"/>
    <property type="match status" value="1"/>
</dbReference>
<dbReference type="Pfam" id="PF25503">
    <property type="entry name" value="TPR_CHK1"/>
    <property type="match status" value="1"/>
</dbReference>
<dbReference type="InterPro" id="IPR004358">
    <property type="entry name" value="Sig_transdc_His_kin-like_C"/>
</dbReference>
<dbReference type="InterPro" id="IPR036097">
    <property type="entry name" value="HisK_dim/P_sf"/>
</dbReference>
<dbReference type="Gene3D" id="3.40.50.2300">
    <property type="match status" value="1"/>
</dbReference>
<dbReference type="OrthoDB" id="60033at2759"/>
<keyword evidence="3 10" id="KW-0597">Phosphoprotein</keyword>
<evidence type="ECO:0000256" key="4">
    <source>
        <dbReference type="ARBA" id="ARBA00022679"/>
    </source>
</evidence>
<dbReference type="GO" id="GO:0006950">
    <property type="term" value="P:response to stress"/>
    <property type="evidence" value="ECO:0007669"/>
    <property type="project" value="UniProtKB-ARBA"/>
</dbReference>
<evidence type="ECO:0000256" key="1">
    <source>
        <dbReference type="ARBA" id="ARBA00000085"/>
    </source>
</evidence>
<keyword evidence="7" id="KW-0067">ATP-binding</keyword>
<keyword evidence="4" id="KW-0808">Transferase</keyword>
<keyword evidence="15" id="KW-1185">Reference proteome</keyword>
<dbReference type="Gene3D" id="3.40.50.300">
    <property type="entry name" value="P-loop containing nucleotide triphosphate hydrolases"/>
    <property type="match status" value="1"/>
</dbReference>
<accession>A0A9W7DDH0</accession>
<feature type="region of interest" description="Disordered" evidence="11">
    <location>
        <begin position="1132"/>
        <end position="1196"/>
    </location>
</feature>
<dbReference type="GO" id="GO:0000155">
    <property type="term" value="F:phosphorelay sensor kinase activity"/>
    <property type="evidence" value="ECO:0007669"/>
    <property type="project" value="InterPro"/>
</dbReference>
<dbReference type="InterPro" id="IPR041664">
    <property type="entry name" value="AAA_16"/>
</dbReference>
<dbReference type="InterPro" id="IPR005467">
    <property type="entry name" value="His_kinase_dom"/>
</dbReference>
<organism evidence="14 15">
    <name type="scientific">Ambrosiozyma monospora</name>
    <name type="common">Yeast</name>
    <name type="synonym">Endomycopsis monosporus</name>
    <dbReference type="NCBI Taxonomy" id="43982"/>
    <lineage>
        <taxon>Eukaryota</taxon>
        <taxon>Fungi</taxon>
        <taxon>Dikarya</taxon>
        <taxon>Ascomycota</taxon>
        <taxon>Saccharomycotina</taxon>
        <taxon>Pichiomycetes</taxon>
        <taxon>Pichiales</taxon>
        <taxon>Pichiaceae</taxon>
        <taxon>Ambrosiozyma</taxon>
    </lineage>
</organism>
<dbReference type="SMART" id="SM00388">
    <property type="entry name" value="HisKA"/>
    <property type="match status" value="1"/>
</dbReference>